<dbReference type="AlphaFoldDB" id="A0A0B0NCU5"/>
<feature type="region of interest" description="Disordered" evidence="4">
    <location>
        <begin position="1"/>
        <end position="30"/>
    </location>
</feature>
<accession>A0A0B0NCU5</accession>
<dbReference type="SMART" id="SM00360">
    <property type="entry name" value="RRM"/>
    <property type="match status" value="1"/>
</dbReference>
<evidence type="ECO:0000256" key="1">
    <source>
        <dbReference type="ARBA" id="ARBA00022664"/>
    </source>
</evidence>
<feature type="domain" description="CID" evidence="7">
    <location>
        <begin position="468"/>
        <end position="613"/>
    </location>
</feature>
<feature type="domain" description="RRM" evidence="5">
    <location>
        <begin position="200"/>
        <end position="292"/>
    </location>
</feature>
<feature type="compositionally biased region" description="Basic and acidic residues" evidence="4">
    <location>
        <begin position="99"/>
        <end position="123"/>
    </location>
</feature>
<dbReference type="PANTHER" id="PTHR23140:SF0">
    <property type="entry name" value="U2 SNRNP-ASSOCIATED SURP MOTIF-CONTAINING PROTEIN"/>
    <property type="match status" value="1"/>
</dbReference>
<name>A0A0B0NCU5_GOSAR</name>
<dbReference type="PROSITE" id="PS51391">
    <property type="entry name" value="CID"/>
    <property type="match status" value="1"/>
</dbReference>
<dbReference type="Proteomes" id="UP000032142">
    <property type="component" value="Unassembled WGS sequence"/>
</dbReference>
<dbReference type="GO" id="GO:0005634">
    <property type="term" value="C:nucleus"/>
    <property type="evidence" value="ECO:0007669"/>
    <property type="project" value="TreeGrafter"/>
</dbReference>
<dbReference type="Gene3D" id="6.10.140.420">
    <property type="match status" value="1"/>
</dbReference>
<proteinExistence type="predicted"/>
<gene>
    <name evidence="8" type="ORF">F383_07275</name>
</gene>
<dbReference type="SMART" id="SM00582">
    <property type="entry name" value="RPR"/>
    <property type="match status" value="1"/>
</dbReference>
<evidence type="ECO:0000256" key="3">
    <source>
        <dbReference type="PROSITE-ProRule" id="PRU00176"/>
    </source>
</evidence>
<dbReference type="SUPFAM" id="SSF54928">
    <property type="entry name" value="RNA-binding domain, RBD"/>
    <property type="match status" value="1"/>
</dbReference>
<evidence type="ECO:0000259" key="5">
    <source>
        <dbReference type="PROSITE" id="PS50102"/>
    </source>
</evidence>
<keyword evidence="1" id="KW-0507">mRNA processing</keyword>
<dbReference type="InterPro" id="IPR051485">
    <property type="entry name" value="SR-CTD_assoc_factor"/>
</dbReference>
<evidence type="ECO:0000259" key="7">
    <source>
        <dbReference type="PROSITE" id="PS51391"/>
    </source>
</evidence>
<feature type="compositionally biased region" description="Basic and acidic residues" evidence="4">
    <location>
        <begin position="63"/>
        <end position="76"/>
    </location>
</feature>
<dbReference type="Pfam" id="PF00076">
    <property type="entry name" value="RRM_1"/>
    <property type="match status" value="1"/>
</dbReference>
<dbReference type="InterPro" id="IPR035967">
    <property type="entry name" value="SWAP/Surp_sf"/>
</dbReference>
<evidence type="ECO:0000313" key="8">
    <source>
        <dbReference type="EMBL" id="KHG09639.1"/>
    </source>
</evidence>
<dbReference type="GO" id="GO:0003723">
    <property type="term" value="F:RNA binding"/>
    <property type="evidence" value="ECO:0007669"/>
    <property type="project" value="UniProtKB-UniRule"/>
</dbReference>
<dbReference type="SMART" id="SM00648">
    <property type="entry name" value="SWAP"/>
    <property type="match status" value="1"/>
</dbReference>
<protein>
    <submittedName>
        <fullName evidence="8">U2 snRNP-associated SURP motif-containing</fullName>
    </submittedName>
</protein>
<dbReference type="PROSITE" id="PS50102">
    <property type="entry name" value="RRM"/>
    <property type="match status" value="1"/>
</dbReference>
<dbReference type="PROSITE" id="PS50128">
    <property type="entry name" value="SURP"/>
    <property type="match status" value="1"/>
</dbReference>
<dbReference type="CDD" id="cd21371">
    <property type="entry name" value="cwf21_RRC1-like"/>
    <property type="match status" value="1"/>
</dbReference>
<evidence type="ECO:0000256" key="2">
    <source>
        <dbReference type="ARBA" id="ARBA00022884"/>
    </source>
</evidence>
<feature type="region of interest" description="Disordered" evidence="4">
    <location>
        <begin position="768"/>
        <end position="838"/>
    </location>
</feature>
<dbReference type="InterPro" id="IPR012677">
    <property type="entry name" value="Nucleotide-bd_a/b_plait_sf"/>
</dbReference>
<feature type="compositionally biased region" description="Polar residues" evidence="4">
    <location>
        <begin position="824"/>
        <end position="836"/>
    </location>
</feature>
<feature type="region of interest" description="Disordered" evidence="4">
    <location>
        <begin position="42"/>
        <end position="123"/>
    </location>
</feature>
<evidence type="ECO:0000313" key="9">
    <source>
        <dbReference type="Proteomes" id="UP000032142"/>
    </source>
</evidence>
<reference evidence="9" key="1">
    <citation type="submission" date="2014-09" db="EMBL/GenBank/DDBJ databases">
        <authorList>
            <person name="Mudge J."/>
            <person name="Ramaraj T."/>
            <person name="Lindquist I.E."/>
            <person name="Bharti A.K."/>
            <person name="Sundararajan A."/>
            <person name="Cameron C.T."/>
            <person name="Woodward J.E."/>
            <person name="May G.D."/>
            <person name="Brubaker C."/>
            <person name="Broadhvest J."/>
            <person name="Wilkins T.A."/>
        </authorList>
    </citation>
    <scope>NUCLEOTIDE SEQUENCE</scope>
    <source>
        <strain evidence="9">cv. AKA8401</strain>
    </source>
</reference>
<dbReference type="EMBL" id="KN391731">
    <property type="protein sequence ID" value="KHG09639.1"/>
    <property type="molecule type" value="Genomic_DNA"/>
</dbReference>
<dbReference type="GO" id="GO:0006397">
    <property type="term" value="P:mRNA processing"/>
    <property type="evidence" value="ECO:0007669"/>
    <property type="project" value="UniProtKB-KW"/>
</dbReference>
<feature type="compositionally biased region" description="Basic and acidic residues" evidence="4">
    <location>
        <begin position="15"/>
        <end position="30"/>
    </location>
</feature>
<dbReference type="InterPro" id="IPR008942">
    <property type="entry name" value="ENTH_VHS"/>
</dbReference>
<dbReference type="Pfam" id="PF01805">
    <property type="entry name" value="Surp"/>
    <property type="match status" value="1"/>
</dbReference>
<evidence type="ECO:0000256" key="4">
    <source>
        <dbReference type="SAM" id="MobiDB-lite"/>
    </source>
</evidence>
<dbReference type="InterPro" id="IPR000061">
    <property type="entry name" value="Surp"/>
</dbReference>
<dbReference type="Gene3D" id="1.25.40.90">
    <property type="match status" value="1"/>
</dbReference>
<dbReference type="InterPro" id="IPR006569">
    <property type="entry name" value="CID_dom"/>
</dbReference>
<keyword evidence="2 3" id="KW-0694">RNA-binding</keyword>
<dbReference type="Pfam" id="PF04818">
    <property type="entry name" value="CID"/>
    <property type="match status" value="1"/>
</dbReference>
<dbReference type="Gene3D" id="1.10.10.790">
    <property type="entry name" value="Surp module"/>
    <property type="match status" value="1"/>
</dbReference>
<dbReference type="SUPFAM" id="SSF109905">
    <property type="entry name" value="Surp module (SWAP domain)"/>
    <property type="match status" value="1"/>
</dbReference>
<dbReference type="InterPro" id="IPR000504">
    <property type="entry name" value="RRM_dom"/>
</dbReference>
<dbReference type="Gene3D" id="3.30.70.330">
    <property type="match status" value="1"/>
</dbReference>
<feature type="domain" description="SURP motif" evidence="6">
    <location>
        <begin position="360"/>
        <end position="403"/>
    </location>
</feature>
<dbReference type="PANTHER" id="PTHR23140">
    <property type="entry name" value="RNA PROCESSING PROTEIN LD23810P"/>
    <property type="match status" value="1"/>
</dbReference>
<sequence>MSSFSITRKKTPFQKHREEEEAKKKREDDETARLYEEFVASFQGDNAPGSKAFVRGGTINPNEKFKPDSAGEKSKDGVSVAKKGSRYVPSFIPPPLAAKGKESEKKKEEEKPTEREKGKSRNIDHFMEELKHEQEMRERRNQDREHWRDGRHSDNSARYMNLIPWLFLSQPSSRFDELPDDFDPSGKLPGSFDDGDPQTTNLYVGNLSPKVDENFLLRTFGRFGPIASVKIMWPRTEEERRRQRNCGFVAFMNRADGQAAKDEMQGSRETAKDMIAGVVVYEYELKIGWGKSVALPSQALPAPPPGHMAIRSMEGSSIILSGPSGPPVTSVPNQNSELVLTPNVPDIMVTPPDDDHLRHVIDTMALYVLDGGCAFEQAIMERGRGNPLFSFLFELGSKEHTYYVWRLYSFAQGDTLQRWRTEPFIMITGSGRWVPPPLPTTRSPEHEKDYTATYAAGRSRRLEPERTLTDPQRDEFEDMLRALTLERSQIKEAMGFALDNADAAGEIVEVLTESLTLKETPIPTKVARLMLVSDILHNSSAPVKNASAYRTKFEATLPDIMESFNDLYRSVTGRITAEALKERVLKVLQVWSDWFLFSDAYVNGLRSTFLRSGNSGVAPFHSICGNAPAIENKISSEDAVNGIKANQDAALAMGKGAAMKELMDLPLAELERRCRHNGLSLVGGREIMVARLLSLEDAEKQRNYELDDELKFRSSSSRYLSGQRGANAKPESVGLSEWTCFGEDEIHSEHKVSVPLAETFPVPQPELKAFTKKDKTDPVLPASKWAREDDDSDDEEKRSTRLSSGSETAGDGPSKADELEFGTHMNTSAPSESAINEEQRKKLRRLEVALIEYRESLEERGTKNAEDIERRILVKILQEERGEIGGMMHVTLQASGIAVKAEVRALRGNHQTETGIEKMVQKRNKKGTGIEIGIEVEVENWKVKGGEKGSETIVKRVEAGKGMIMTGIEAERGIGEGE</sequence>
<dbReference type="InterPro" id="IPR047491">
    <property type="entry name" value="RRC1-like_cwf21"/>
</dbReference>
<dbReference type="InterPro" id="IPR035979">
    <property type="entry name" value="RBD_domain_sf"/>
</dbReference>
<evidence type="ECO:0000259" key="6">
    <source>
        <dbReference type="PROSITE" id="PS50128"/>
    </source>
</evidence>
<keyword evidence="9" id="KW-1185">Reference proteome</keyword>
<dbReference type="SUPFAM" id="SSF48464">
    <property type="entry name" value="ENTH/VHS domain"/>
    <property type="match status" value="1"/>
</dbReference>
<organism evidence="8 9">
    <name type="scientific">Gossypium arboreum</name>
    <name type="common">Tree cotton</name>
    <name type="synonym">Gossypium nanking</name>
    <dbReference type="NCBI Taxonomy" id="29729"/>
    <lineage>
        <taxon>Eukaryota</taxon>
        <taxon>Viridiplantae</taxon>
        <taxon>Streptophyta</taxon>
        <taxon>Embryophyta</taxon>
        <taxon>Tracheophyta</taxon>
        <taxon>Spermatophyta</taxon>
        <taxon>Magnoliopsida</taxon>
        <taxon>eudicotyledons</taxon>
        <taxon>Gunneridae</taxon>
        <taxon>Pentapetalae</taxon>
        <taxon>rosids</taxon>
        <taxon>malvids</taxon>
        <taxon>Malvales</taxon>
        <taxon>Malvaceae</taxon>
        <taxon>Malvoideae</taxon>
        <taxon>Gossypium</taxon>
    </lineage>
</organism>